<evidence type="ECO:0000313" key="2">
    <source>
        <dbReference type="Proteomes" id="UP000050795"/>
    </source>
</evidence>
<keyword evidence="2" id="KW-1185">Reference proteome</keyword>
<evidence type="ECO:0000259" key="1">
    <source>
        <dbReference type="SMART" id="SM00584"/>
    </source>
</evidence>
<dbReference type="Proteomes" id="UP000050795">
    <property type="component" value="Unassembled WGS sequence"/>
</dbReference>
<evidence type="ECO:0000313" key="3">
    <source>
        <dbReference type="WBParaSite" id="TREG1_80520.2"/>
    </source>
</evidence>
<name>A0AA85KG17_TRIRE</name>
<sequence>MGGTNSQLQANANHTPTKTYKGFEYSNNKLLISKDTFQAKFNPCFHDLSNLLWNYFKHDHNDNFLHIDQYQSIIDCLSSSQDKLTIFIKLFKSDTLNESDIKILFKWFTLGKSLQSETWQMIVNSILPPNQDGLYKCDELITSLKHFNPYKQCSGILTTDLLWLFSTCLTYPYKRIPNSCLLHTKPLECEQLSHLHCLYNSTSHGMSLTRILELTFDYTGPIIVLLKAKEFLFCLLSDQGLKESLKPFGGGNSFLYQIQPKFTRLVSGNLGTDSGIIYANFTTKTSKRGLLVGHQPLTTLSLKYLKISMKSNIILVYQCG</sequence>
<dbReference type="SMART" id="SM00584">
    <property type="entry name" value="TLDc"/>
    <property type="match status" value="1"/>
</dbReference>
<dbReference type="AlphaFoldDB" id="A0AA85KG17"/>
<accession>A0AA85KG17</accession>
<proteinExistence type="predicted"/>
<feature type="domain" description="TLDc" evidence="1">
    <location>
        <begin position="173"/>
        <end position="320"/>
    </location>
</feature>
<dbReference type="Pfam" id="PF07534">
    <property type="entry name" value="TLD"/>
    <property type="match status" value="1"/>
</dbReference>
<reference evidence="2" key="1">
    <citation type="submission" date="2022-06" db="EMBL/GenBank/DDBJ databases">
        <authorList>
            <person name="Berger JAMES D."/>
            <person name="Berger JAMES D."/>
        </authorList>
    </citation>
    <scope>NUCLEOTIDE SEQUENCE [LARGE SCALE GENOMIC DNA]</scope>
</reference>
<organism evidence="2 3">
    <name type="scientific">Trichobilharzia regenti</name>
    <name type="common">Nasal bird schistosome</name>
    <dbReference type="NCBI Taxonomy" id="157069"/>
    <lineage>
        <taxon>Eukaryota</taxon>
        <taxon>Metazoa</taxon>
        <taxon>Spiralia</taxon>
        <taxon>Lophotrochozoa</taxon>
        <taxon>Platyhelminthes</taxon>
        <taxon>Trematoda</taxon>
        <taxon>Digenea</taxon>
        <taxon>Strigeidida</taxon>
        <taxon>Schistosomatoidea</taxon>
        <taxon>Schistosomatidae</taxon>
        <taxon>Trichobilharzia</taxon>
    </lineage>
</organism>
<reference evidence="3" key="2">
    <citation type="submission" date="2023-11" db="UniProtKB">
        <authorList>
            <consortium name="WormBaseParasite"/>
        </authorList>
    </citation>
    <scope>IDENTIFICATION</scope>
</reference>
<dbReference type="WBParaSite" id="TREG1_80520.2">
    <property type="protein sequence ID" value="TREG1_80520.2"/>
    <property type="gene ID" value="TREG1_80520"/>
</dbReference>
<protein>
    <recommendedName>
        <fullName evidence="1">TLDc domain-containing protein</fullName>
    </recommendedName>
</protein>
<dbReference type="InterPro" id="IPR006571">
    <property type="entry name" value="TLDc_dom"/>
</dbReference>